<name>A0ABU4RHZ0_9FLAO</name>
<comment type="caution">
    <text evidence="1">The sequence shown here is derived from an EMBL/GenBank/DDBJ whole genome shotgun (WGS) entry which is preliminary data.</text>
</comment>
<proteinExistence type="predicted"/>
<dbReference type="RefSeq" id="WP_230002387.1">
    <property type="nucleotide sequence ID" value="NZ_CP087134.1"/>
</dbReference>
<evidence type="ECO:0000313" key="2">
    <source>
        <dbReference type="Proteomes" id="UP001273350"/>
    </source>
</evidence>
<reference evidence="1 2" key="1">
    <citation type="submission" date="2023-11" db="EMBL/GenBank/DDBJ databases">
        <title>Unpublished Manusciprt.</title>
        <authorList>
            <person name="Saticioglu I.B."/>
            <person name="Ay H."/>
            <person name="Ajmi N."/>
            <person name="Altun S."/>
            <person name="Duman M."/>
        </authorList>
    </citation>
    <scope>NUCLEOTIDE SEQUENCE [LARGE SCALE GENOMIC DNA]</scope>
    <source>
        <strain evidence="1 2">Fl-318</strain>
    </source>
</reference>
<gene>
    <name evidence="1" type="ORF">SGQ83_21315</name>
</gene>
<evidence type="ECO:0000313" key="1">
    <source>
        <dbReference type="EMBL" id="MDX6191906.1"/>
    </source>
</evidence>
<dbReference type="EMBL" id="JAWXVI010000013">
    <property type="protein sequence ID" value="MDX6191906.1"/>
    <property type="molecule type" value="Genomic_DNA"/>
</dbReference>
<dbReference type="Proteomes" id="UP001273350">
    <property type="component" value="Unassembled WGS sequence"/>
</dbReference>
<accession>A0ABU4RHZ0</accession>
<protein>
    <submittedName>
        <fullName evidence="1">Uncharacterized protein</fullName>
    </submittedName>
</protein>
<keyword evidence="2" id="KW-1185">Reference proteome</keyword>
<organism evidence="1 2">
    <name type="scientific">Flavobacterium cupriresistens</name>
    <dbReference type="NCBI Taxonomy" id="2893885"/>
    <lineage>
        <taxon>Bacteria</taxon>
        <taxon>Pseudomonadati</taxon>
        <taxon>Bacteroidota</taxon>
        <taxon>Flavobacteriia</taxon>
        <taxon>Flavobacteriales</taxon>
        <taxon>Flavobacteriaceae</taxon>
        <taxon>Flavobacterium</taxon>
    </lineage>
</organism>
<sequence length="95" mass="10877">MKFFTETAELIERKNVVGFGGTEQEEITIKLTLKGRANTKEFSTWEILKIIKERLEQIKSDNGKANNYNDVSFARDNLMDVIDCLVSESTSEKNN</sequence>